<keyword evidence="3" id="KW-1185">Reference proteome</keyword>
<feature type="compositionally biased region" description="Polar residues" evidence="1">
    <location>
        <begin position="73"/>
        <end position="86"/>
    </location>
</feature>
<protein>
    <submittedName>
        <fullName evidence="2">Uncharacterized protein</fullName>
    </submittedName>
</protein>
<sequence>MDNKEGRIRSKTSVNPKTCKANKASKVRRPSLGREIVCLELVLQQSRRRRRQQSVSAVETIPVNQHRPANLRGSLSKSAAGTSGNLCGQSATVATDVRKSINGVFPPELIRSALCGENVEAAVTTVECLWGLPSLKDDAERRPRWGPRSSKSQST</sequence>
<dbReference type="EMBL" id="DF238792">
    <property type="protein sequence ID" value="GAC95295.1"/>
    <property type="molecule type" value="Genomic_DNA"/>
</dbReference>
<dbReference type="GeneID" id="24108161"/>
<reference evidence="3" key="1">
    <citation type="journal article" date="2013" name="Genome Announc.">
        <title>Draft genome sequence of the basidiomycetous yeast-like fungus Pseudozyma hubeiensis SY62, which produces an abundant amount of the biosurfactant mannosylerythritol lipids.</title>
        <authorList>
            <person name="Konishi M."/>
            <person name="Hatada Y."/>
            <person name="Horiuchi J."/>
        </authorList>
    </citation>
    <scope>NUCLEOTIDE SEQUENCE [LARGE SCALE GENOMIC DNA]</scope>
    <source>
        <strain evidence="3">SY62</strain>
    </source>
</reference>
<dbReference type="RefSeq" id="XP_012188882.1">
    <property type="nucleotide sequence ID" value="XM_012333492.1"/>
</dbReference>
<name>R9PB56_PSEHS</name>
<dbReference type="Proteomes" id="UP000014071">
    <property type="component" value="Unassembled WGS sequence"/>
</dbReference>
<dbReference type="HOGENOM" id="CLU_1696295_0_0_1"/>
<accession>R9PB56</accession>
<evidence type="ECO:0000313" key="2">
    <source>
        <dbReference type="EMBL" id="GAC95295.1"/>
    </source>
</evidence>
<feature type="region of interest" description="Disordered" evidence="1">
    <location>
        <begin position="1"/>
        <end position="26"/>
    </location>
</feature>
<evidence type="ECO:0000256" key="1">
    <source>
        <dbReference type="SAM" id="MobiDB-lite"/>
    </source>
</evidence>
<organism evidence="2 3">
    <name type="scientific">Pseudozyma hubeiensis (strain SY62)</name>
    <name type="common">Yeast</name>
    <dbReference type="NCBI Taxonomy" id="1305764"/>
    <lineage>
        <taxon>Eukaryota</taxon>
        <taxon>Fungi</taxon>
        <taxon>Dikarya</taxon>
        <taxon>Basidiomycota</taxon>
        <taxon>Ustilaginomycotina</taxon>
        <taxon>Ustilaginomycetes</taxon>
        <taxon>Ustilaginales</taxon>
        <taxon>Ustilaginaceae</taxon>
        <taxon>Pseudozyma</taxon>
    </lineage>
</organism>
<feature type="region of interest" description="Disordered" evidence="1">
    <location>
        <begin position="51"/>
        <end position="86"/>
    </location>
</feature>
<proteinExistence type="predicted"/>
<evidence type="ECO:0000313" key="3">
    <source>
        <dbReference type="Proteomes" id="UP000014071"/>
    </source>
</evidence>
<gene>
    <name evidence="2" type="ORF">PHSY_002870</name>
</gene>
<dbReference type="AlphaFoldDB" id="R9PB56"/>